<protein>
    <submittedName>
        <fullName evidence="2">PDZ domain-containing protein</fullName>
    </submittedName>
</protein>
<dbReference type="PANTHER" id="PTHR23119">
    <property type="entry name" value="DISCS LARGE"/>
    <property type="match status" value="1"/>
</dbReference>
<feature type="domain" description="PDZ" evidence="1">
    <location>
        <begin position="186"/>
        <end position="287"/>
    </location>
</feature>
<dbReference type="WBParaSite" id="ECPE_0001002401-mRNA-1">
    <property type="protein sequence ID" value="ECPE_0001002401-mRNA-1"/>
    <property type="gene ID" value="ECPE_0001002401"/>
</dbReference>
<dbReference type="Gene3D" id="2.30.42.10">
    <property type="match status" value="3"/>
</dbReference>
<proteinExistence type="predicted"/>
<dbReference type="GO" id="GO:0014069">
    <property type="term" value="C:postsynaptic density"/>
    <property type="evidence" value="ECO:0007669"/>
    <property type="project" value="TreeGrafter"/>
</dbReference>
<dbReference type="GO" id="GO:0045211">
    <property type="term" value="C:postsynaptic membrane"/>
    <property type="evidence" value="ECO:0007669"/>
    <property type="project" value="TreeGrafter"/>
</dbReference>
<dbReference type="GO" id="GO:0043113">
    <property type="term" value="P:receptor clustering"/>
    <property type="evidence" value="ECO:0007669"/>
    <property type="project" value="TreeGrafter"/>
</dbReference>
<dbReference type="PROSITE" id="PS50106">
    <property type="entry name" value="PDZ"/>
    <property type="match status" value="3"/>
</dbReference>
<dbReference type="SMART" id="SM00228">
    <property type="entry name" value="PDZ"/>
    <property type="match status" value="3"/>
</dbReference>
<dbReference type="GO" id="GO:0005912">
    <property type="term" value="C:adherens junction"/>
    <property type="evidence" value="ECO:0007669"/>
    <property type="project" value="TreeGrafter"/>
</dbReference>
<dbReference type="InterPro" id="IPR036034">
    <property type="entry name" value="PDZ_sf"/>
</dbReference>
<dbReference type="PANTHER" id="PTHR23119:SF44">
    <property type="entry name" value="PROTEIN LAP4"/>
    <property type="match status" value="1"/>
</dbReference>
<dbReference type="AlphaFoldDB" id="A0A183ASQ7"/>
<organism evidence="2">
    <name type="scientific">Echinostoma caproni</name>
    <dbReference type="NCBI Taxonomy" id="27848"/>
    <lineage>
        <taxon>Eukaryota</taxon>
        <taxon>Metazoa</taxon>
        <taxon>Spiralia</taxon>
        <taxon>Lophotrochozoa</taxon>
        <taxon>Platyhelminthes</taxon>
        <taxon>Trematoda</taxon>
        <taxon>Digenea</taxon>
        <taxon>Plagiorchiida</taxon>
        <taxon>Echinostomata</taxon>
        <taxon>Echinostomatoidea</taxon>
        <taxon>Echinostomatidae</taxon>
        <taxon>Echinostoma</taxon>
    </lineage>
</organism>
<reference evidence="2" key="1">
    <citation type="submission" date="2016-06" db="UniProtKB">
        <authorList>
            <consortium name="WormBaseParasite"/>
        </authorList>
    </citation>
    <scope>IDENTIFICATION</scope>
</reference>
<sequence>LKILEKYRASATANQMLSDLPNSEVGGALKMLAVAAAMSSSSSTDPTHQSNSQIQKIVVHIHRQPGAGLGLSIAGGVGSVPFQGSDHGIFVSRLNPTGLAYASGLRLHDKLLEVNGTSLVNVEHQVAVSALRAQTNDFRILVARDPSLVGLDEPSPAPVSIPSSTNSALTLNPTPNPFSMASSTADVKLSRSDSGPSHIRCTIQRDSAGLGFSIVGGRGAVSVPDRERITVSKITEGGAASKCGNLFVGDQIIKINGIDVQDARHDQVIALLTGAGTIVDLEVLRPGANSANGFVTPPNPEVVLCAAPSVARQPSSSFTVSDKYAKESWLGHASGYRNSPPAAAVSSASQAIPNNPVYVRHEKGMAVESVTIQLDGGPLGLAIYGGSDINCQPFSSEEPGIFISRISNEGAAQNSGLRVGDRILRVNDVDLRKATHDEAVEALIQPVNELHLEVRRDPTPPGLRVSFSPTNVILDPNRF</sequence>
<dbReference type="Pfam" id="PF00595">
    <property type="entry name" value="PDZ"/>
    <property type="match status" value="3"/>
</dbReference>
<dbReference type="GO" id="GO:0098968">
    <property type="term" value="P:neurotransmitter receptor transport postsynaptic membrane to endosome"/>
    <property type="evidence" value="ECO:0007669"/>
    <property type="project" value="TreeGrafter"/>
</dbReference>
<dbReference type="GO" id="GO:0045197">
    <property type="term" value="P:establishment or maintenance of epithelial cell apical/basal polarity"/>
    <property type="evidence" value="ECO:0007669"/>
    <property type="project" value="TreeGrafter"/>
</dbReference>
<evidence type="ECO:0000313" key="2">
    <source>
        <dbReference type="WBParaSite" id="ECPE_0001002401-mRNA-1"/>
    </source>
</evidence>
<dbReference type="SUPFAM" id="SSF50156">
    <property type="entry name" value="PDZ domain-like"/>
    <property type="match status" value="3"/>
</dbReference>
<dbReference type="GO" id="GO:0098887">
    <property type="term" value="P:neurotransmitter receptor transport, endosome to postsynaptic membrane"/>
    <property type="evidence" value="ECO:0007669"/>
    <property type="project" value="TreeGrafter"/>
</dbReference>
<accession>A0A183ASQ7</accession>
<dbReference type="InterPro" id="IPR001478">
    <property type="entry name" value="PDZ"/>
</dbReference>
<feature type="domain" description="PDZ" evidence="1">
    <location>
        <begin position="58"/>
        <end position="146"/>
    </location>
</feature>
<dbReference type="GO" id="GO:0016323">
    <property type="term" value="C:basolateral plasma membrane"/>
    <property type="evidence" value="ECO:0007669"/>
    <property type="project" value="TreeGrafter"/>
</dbReference>
<dbReference type="GO" id="GO:0019901">
    <property type="term" value="F:protein kinase binding"/>
    <property type="evidence" value="ECO:0007669"/>
    <property type="project" value="TreeGrafter"/>
</dbReference>
<feature type="domain" description="PDZ" evidence="1">
    <location>
        <begin position="369"/>
        <end position="458"/>
    </location>
</feature>
<dbReference type="InterPro" id="IPR050614">
    <property type="entry name" value="Synaptic_Scaffolding_LAP-MAGUK"/>
</dbReference>
<evidence type="ECO:0000259" key="1">
    <source>
        <dbReference type="PROSITE" id="PS50106"/>
    </source>
</evidence>
<dbReference type="GO" id="GO:0098609">
    <property type="term" value="P:cell-cell adhesion"/>
    <property type="evidence" value="ECO:0007669"/>
    <property type="project" value="TreeGrafter"/>
</dbReference>
<name>A0A183ASQ7_9TREM</name>